<organism evidence="7 8">
    <name type="scientific">Fragilariopsis cylindrus CCMP1102</name>
    <dbReference type="NCBI Taxonomy" id="635003"/>
    <lineage>
        <taxon>Eukaryota</taxon>
        <taxon>Sar</taxon>
        <taxon>Stramenopiles</taxon>
        <taxon>Ochrophyta</taxon>
        <taxon>Bacillariophyta</taxon>
        <taxon>Bacillariophyceae</taxon>
        <taxon>Bacillariophycidae</taxon>
        <taxon>Bacillariales</taxon>
        <taxon>Bacillariaceae</taxon>
        <taxon>Fragilariopsis</taxon>
    </lineage>
</organism>
<dbReference type="OrthoDB" id="2754812at2759"/>
<evidence type="ECO:0000259" key="6">
    <source>
        <dbReference type="PROSITE" id="PS50865"/>
    </source>
</evidence>
<dbReference type="GO" id="GO:0008270">
    <property type="term" value="F:zinc ion binding"/>
    <property type="evidence" value="ECO:0007669"/>
    <property type="project" value="UniProtKB-KW"/>
</dbReference>
<dbReference type="InParanoid" id="A0A1E7FUZ7"/>
<evidence type="ECO:0000256" key="4">
    <source>
        <dbReference type="PROSITE-ProRule" id="PRU00134"/>
    </source>
</evidence>
<keyword evidence="8" id="KW-1185">Reference proteome</keyword>
<dbReference type="KEGG" id="fcy:FRACYDRAFT_232083"/>
<evidence type="ECO:0000256" key="1">
    <source>
        <dbReference type="ARBA" id="ARBA00022723"/>
    </source>
</evidence>
<keyword evidence="2 4" id="KW-0863">Zinc-finger</keyword>
<gene>
    <name evidence="7" type="ORF">FRACYDRAFT_232083</name>
</gene>
<keyword evidence="1" id="KW-0479">Metal-binding</keyword>
<dbReference type="InterPro" id="IPR002893">
    <property type="entry name" value="Znf_MYND"/>
</dbReference>
<evidence type="ECO:0000256" key="5">
    <source>
        <dbReference type="SAM" id="Coils"/>
    </source>
</evidence>
<evidence type="ECO:0000256" key="2">
    <source>
        <dbReference type="ARBA" id="ARBA00022771"/>
    </source>
</evidence>
<evidence type="ECO:0000256" key="3">
    <source>
        <dbReference type="ARBA" id="ARBA00022833"/>
    </source>
</evidence>
<dbReference type="PROSITE" id="PS50865">
    <property type="entry name" value="ZF_MYND_2"/>
    <property type="match status" value="1"/>
</dbReference>
<sequence>MDTKAIVARQRLQAMVEKKKMEEEKKLMEKKLNDLVNQLQEMEEKKKQAMKQATEKVKKLILQMIETLEVMEKKNEVLEEMMVQVMEQEKEKGKRIDGILTADEHHVWHTEEPLSLDAMTLKARETDPGFTPVACGTINKYGRFEMIPWAEGLKREANGTLKTKTSFTKSGGKSFMKQIASGRVKMQFTCEYCHTGARGVEPLKQCGDCMVAAYCSKECQTIHWKKHKHVCRIMKKEGRGLLY</sequence>
<accession>A0A1E7FUZ7</accession>
<evidence type="ECO:0000313" key="8">
    <source>
        <dbReference type="Proteomes" id="UP000095751"/>
    </source>
</evidence>
<dbReference type="PROSITE" id="PS01360">
    <property type="entry name" value="ZF_MYND_1"/>
    <property type="match status" value="1"/>
</dbReference>
<reference evidence="7 8" key="1">
    <citation type="submission" date="2016-09" db="EMBL/GenBank/DDBJ databases">
        <title>Extensive genetic diversity and differential bi-allelic expression allows diatom success in the polar Southern Ocean.</title>
        <authorList>
            <consortium name="DOE Joint Genome Institute"/>
            <person name="Mock T."/>
            <person name="Otillar R.P."/>
            <person name="Strauss J."/>
            <person name="Dupont C."/>
            <person name="Frickenhaus S."/>
            <person name="Maumus F."/>
            <person name="Mcmullan M."/>
            <person name="Sanges R."/>
            <person name="Schmutz J."/>
            <person name="Toseland A."/>
            <person name="Valas R."/>
            <person name="Veluchamy A."/>
            <person name="Ward B.J."/>
            <person name="Allen A."/>
            <person name="Barry K."/>
            <person name="Falciatore A."/>
            <person name="Ferrante M."/>
            <person name="Fortunato A.E."/>
            <person name="Gloeckner G."/>
            <person name="Gruber A."/>
            <person name="Hipkin R."/>
            <person name="Janech M."/>
            <person name="Kroth P."/>
            <person name="Leese F."/>
            <person name="Lindquist E."/>
            <person name="Lyon B.R."/>
            <person name="Martin J."/>
            <person name="Mayer C."/>
            <person name="Parker M."/>
            <person name="Quesneville H."/>
            <person name="Raymond J."/>
            <person name="Uhlig C."/>
            <person name="Valentin K.U."/>
            <person name="Worden A.Z."/>
            <person name="Armbrust E.V."/>
            <person name="Bowler C."/>
            <person name="Green B."/>
            <person name="Moulton V."/>
            <person name="Van Oosterhout C."/>
            <person name="Grigoriev I."/>
        </authorList>
    </citation>
    <scope>NUCLEOTIDE SEQUENCE [LARGE SCALE GENOMIC DNA]</scope>
    <source>
        <strain evidence="7 8">CCMP1102</strain>
    </source>
</reference>
<evidence type="ECO:0000313" key="7">
    <source>
        <dbReference type="EMBL" id="OEU21935.1"/>
    </source>
</evidence>
<feature type="coiled-coil region" evidence="5">
    <location>
        <begin position="11"/>
        <end position="91"/>
    </location>
</feature>
<proteinExistence type="predicted"/>
<dbReference type="SUPFAM" id="SSF144232">
    <property type="entry name" value="HIT/MYND zinc finger-like"/>
    <property type="match status" value="1"/>
</dbReference>
<protein>
    <recommendedName>
        <fullName evidence="6">MYND-type domain-containing protein</fullName>
    </recommendedName>
</protein>
<dbReference type="EMBL" id="KV784353">
    <property type="protein sequence ID" value="OEU21935.1"/>
    <property type="molecule type" value="Genomic_DNA"/>
</dbReference>
<name>A0A1E7FUZ7_9STRA</name>
<dbReference type="AlphaFoldDB" id="A0A1E7FUZ7"/>
<keyword evidence="5" id="KW-0175">Coiled coil</keyword>
<dbReference type="Gene3D" id="6.10.140.2220">
    <property type="match status" value="1"/>
</dbReference>
<dbReference type="Pfam" id="PF01753">
    <property type="entry name" value="zf-MYND"/>
    <property type="match status" value="1"/>
</dbReference>
<feature type="domain" description="MYND-type" evidence="6">
    <location>
        <begin position="190"/>
        <end position="231"/>
    </location>
</feature>
<keyword evidence="3" id="KW-0862">Zinc</keyword>
<dbReference type="Proteomes" id="UP000095751">
    <property type="component" value="Unassembled WGS sequence"/>
</dbReference>